<proteinExistence type="predicted"/>
<dbReference type="AlphaFoldDB" id="A0A834B1S0"/>
<keyword evidence="1" id="KW-0732">Signal</keyword>
<organism evidence="2 3">
    <name type="scientific">Phyllostomus discolor</name>
    <name type="common">pale spear-nosed bat</name>
    <dbReference type="NCBI Taxonomy" id="89673"/>
    <lineage>
        <taxon>Eukaryota</taxon>
        <taxon>Metazoa</taxon>
        <taxon>Chordata</taxon>
        <taxon>Craniata</taxon>
        <taxon>Vertebrata</taxon>
        <taxon>Euteleostomi</taxon>
        <taxon>Mammalia</taxon>
        <taxon>Eutheria</taxon>
        <taxon>Laurasiatheria</taxon>
        <taxon>Chiroptera</taxon>
        <taxon>Yangochiroptera</taxon>
        <taxon>Phyllostomidae</taxon>
        <taxon>Phyllostominae</taxon>
        <taxon>Phyllostomus</taxon>
    </lineage>
</organism>
<dbReference type="InterPro" id="IPR042996">
    <property type="entry name" value="PTPRO"/>
</dbReference>
<dbReference type="EMBL" id="JABVXQ010000003">
    <property type="protein sequence ID" value="KAF6121303.1"/>
    <property type="molecule type" value="Genomic_DNA"/>
</dbReference>
<evidence type="ECO:0000256" key="1">
    <source>
        <dbReference type="SAM" id="SignalP"/>
    </source>
</evidence>
<dbReference type="PANTHER" id="PTHR47028:SF1">
    <property type="entry name" value="RECEPTOR-TYPE TYROSINE-PROTEIN PHOSPHATASE O"/>
    <property type="match status" value="1"/>
</dbReference>
<dbReference type="Proteomes" id="UP000664940">
    <property type="component" value="Unassembled WGS sequence"/>
</dbReference>
<accession>A0A834B1S0</accession>
<feature type="chain" id="PRO_5033028188" evidence="1">
    <location>
        <begin position="30"/>
        <end position="121"/>
    </location>
</feature>
<dbReference type="GO" id="GO:0007411">
    <property type="term" value="P:axon guidance"/>
    <property type="evidence" value="ECO:0007669"/>
    <property type="project" value="TreeGrafter"/>
</dbReference>
<dbReference type="GO" id="GO:0072112">
    <property type="term" value="P:podocyte differentiation"/>
    <property type="evidence" value="ECO:0007669"/>
    <property type="project" value="TreeGrafter"/>
</dbReference>
<dbReference type="GO" id="GO:0098978">
    <property type="term" value="C:glutamatergic synapse"/>
    <property type="evidence" value="ECO:0007669"/>
    <property type="project" value="TreeGrafter"/>
</dbReference>
<dbReference type="GO" id="GO:0004725">
    <property type="term" value="F:protein tyrosine phosphatase activity"/>
    <property type="evidence" value="ECO:0007669"/>
    <property type="project" value="InterPro"/>
</dbReference>
<dbReference type="GO" id="GO:0090090">
    <property type="term" value="P:negative regulation of canonical Wnt signaling pathway"/>
    <property type="evidence" value="ECO:0007669"/>
    <property type="project" value="TreeGrafter"/>
</dbReference>
<dbReference type="GO" id="GO:0005886">
    <property type="term" value="C:plasma membrane"/>
    <property type="evidence" value="ECO:0007669"/>
    <property type="project" value="TreeGrafter"/>
</dbReference>
<keyword evidence="2" id="KW-0675">Receptor</keyword>
<gene>
    <name evidence="2" type="ORF">HJG60_015835</name>
</gene>
<protein>
    <submittedName>
        <fullName evidence="2">Protein tyrosine phosphatase receptor type O</fullName>
    </submittedName>
</protein>
<dbReference type="GO" id="GO:0045296">
    <property type="term" value="F:cadherin binding"/>
    <property type="evidence" value="ECO:0007669"/>
    <property type="project" value="TreeGrafter"/>
</dbReference>
<dbReference type="PANTHER" id="PTHR47028">
    <property type="entry name" value="RECEPTOR-TYPE TYROSINE-PROTEIN PHOSPHATASE O"/>
    <property type="match status" value="1"/>
</dbReference>
<name>A0A834B1S0_9CHIR</name>
<comment type="caution">
    <text evidence="2">The sequence shown here is derived from an EMBL/GenBank/DDBJ whole genome shotgun (WGS) entry which is preliminary data.</text>
</comment>
<reference evidence="2 3" key="1">
    <citation type="journal article" date="2020" name="Nature">
        <title>Six reference-quality genomes reveal evolution of bat adaptations.</title>
        <authorList>
            <person name="Jebb D."/>
            <person name="Huang Z."/>
            <person name="Pippel M."/>
            <person name="Hughes G.M."/>
            <person name="Lavrichenko K."/>
            <person name="Devanna P."/>
            <person name="Winkler S."/>
            <person name="Jermiin L.S."/>
            <person name="Skirmuntt E.C."/>
            <person name="Katzourakis A."/>
            <person name="Burkitt-Gray L."/>
            <person name="Ray D.A."/>
            <person name="Sullivan K.A.M."/>
            <person name="Roscito J.G."/>
            <person name="Kirilenko B.M."/>
            <person name="Davalos L.M."/>
            <person name="Corthals A.P."/>
            <person name="Power M.L."/>
            <person name="Jones G."/>
            <person name="Ransome R.D."/>
            <person name="Dechmann D.K.N."/>
            <person name="Locatelli A.G."/>
            <person name="Puechmaille S.J."/>
            <person name="Fedrigo O."/>
            <person name="Jarvis E.D."/>
            <person name="Hiller M."/>
            <person name="Vernes S.C."/>
            <person name="Myers E.W."/>
            <person name="Teeling E.C."/>
        </authorList>
    </citation>
    <scope>NUCLEOTIDE SEQUENCE [LARGE SCALE GENOMIC DNA]</scope>
    <source>
        <strain evidence="2">Bat1K_MPI-CBG_1</strain>
    </source>
</reference>
<evidence type="ECO:0000313" key="3">
    <source>
        <dbReference type="Proteomes" id="UP000664940"/>
    </source>
</evidence>
<dbReference type="GO" id="GO:0017147">
    <property type="term" value="F:Wnt-protein binding"/>
    <property type="evidence" value="ECO:0007669"/>
    <property type="project" value="TreeGrafter"/>
</dbReference>
<dbReference type="GO" id="GO:0098982">
    <property type="term" value="C:GABA-ergic synapse"/>
    <property type="evidence" value="ECO:0007669"/>
    <property type="project" value="TreeGrafter"/>
</dbReference>
<evidence type="ECO:0000313" key="2">
    <source>
        <dbReference type="EMBL" id="KAF6121303.1"/>
    </source>
</evidence>
<feature type="signal peptide" evidence="1">
    <location>
        <begin position="1"/>
        <end position="29"/>
    </location>
</feature>
<dbReference type="GO" id="GO:0003093">
    <property type="term" value="P:regulation of glomerular filtration"/>
    <property type="evidence" value="ECO:0007669"/>
    <property type="project" value="TreeGrafter"/>
</dbReference>
<sequence>MGHLPTRTPSCGRLLPLLWLFVLLKNATTFHVTVQDDNSIVVSLEASDVMSPSSVYVVKITGESKNYFFEFEQFNSTLPPPVIFKANYHGLYYIITLVVVNGHVVTKPSRSITVLTSKHHV</sequence>